<dbReference type="AlphaFoldDB" id="A0A564J3K5"/>
<dbReference type="RefSeq" id="WP_142462397.1">
    <property type="nucleotide sequence ID" value="NZ_CABGHF010000008.1"/>
</dbReference>
<dbReference type="Pfam" id="PF15976">
    <property type="entry name" value="CooC_C"/>
    <property type="match status" value="1"/>
</dbReference>
<dbReference type="Proteomes" id="UP000318370">
    <property type="component" value="Unassembled WGS sequence"/>
</dbReference>
<keyword evidence="1" id="KW-0732">Signal</keyword>
<gene>
    <name evidence="4" type="primary">ecpC_3</name>
    <name evidence="4" type="ORF">SB6408_04408</name>
</gene>
<feature type="domain" description="Pilus assembly protein C-terminal" evidence="2">
    <location>
        <begin position="742"/>
        <end position="833"/>
    </location>
</feature>
<proteinExistence type="predicted"/>
<dbReference type="InterPro" id="IPR032636">
    <property type="entry name" value="Pilus_assem_E-set-like_dom"/>
</dbReference>
<dbReference type="Pfam" id="PF16967">
    <property type="entry name" value="TcfC"/>
    <property type="match status" value="1"/>
</dbReference>
<name>A0A564J3K5_9ENTR</name>
<feature type="domain" description="Pilus assembly protein E-set like" evidence="3">
    <location>
        <begin position="285"/>
        <end position="352"/>
    </location>
</feature>
<evidence type="ECO:0000313" key="5">
    <source>
        <dbReference type="Proteomes" id="UP000318370"/>
    </source>
</evidence>
<evidence type="ECO:0000313" key="4">
    <source>
        <dbReference type="EMBL" id="VUS52416.1"/>
    </source>
</evidence>
<reference evidence="4 5" key="1">
    <citation type="submission" date="2019-07" db="EMBL/GenBank/DDBJ databases">
        <authorList>
            <person name="Brisse S."/>
            <person name="Rodrigues C."/>
            <person name="Thorpe H."/>
        </authorList>
    </citation>
    <scope>NUCLEOTIDE SEQUENCE [LARGE SCALE GENOMIC DNA]</scope>
    <source>
        <strain evidence="4">SB6408</strain>
    </source>
</reference>
<evidence type="ECO:0000259" key="3">
    <source>
        <dbReference type="Pfam" id="PF16967"/>
    </source>
</evidence>
<dbReference type="EMBL" id="CABGHF010000008">
    <property type="protein sequence ID" value="VUS52416.1"/>
    <property type="molecule type" value="Genomic_DNA"/>
</dbReference>
<evidence type="ECO:0000256" key="1">
    <source>
        <dbReference type="ARBA" id="ARBA00022729"/>
    </source>
</evidence>
<dbReference type="InterPro" id="IPR031917">
    <property type="entry name" value="Pilus_assem_C"/>
</dbReference>
<organism evidence="4 5">
    <name type="scientific">Klebsiella spallanzanii</name>
    <dbReference type="NCBI Taxonomy" id="2587528"/>
    <lineage>
        <taxon>Bacteria</taxon>
        <taxon>Pseudomonadati</taxon>
        <taxon>Pseudomonadota</taxon>
        <taxon>Gammaproteobacteria</taxon>
        <taxon>Enterobacterales</taxon>
        <taxon>Enterobacteriaceae</taxon>
        <taxon>Klebsiella/Raoultella group</taxon>
        <taxon>Klebsiella</taxon>
    </lineage>
</organism>
<accession>A0A564J3K5</accession>
<evidence type="ECO:0000259" key="2">
    <source>
        <dbReference type="Pfam" id="PF15976"/>
    </source>
</evidence>
<protein>
    <submittedName>
        <fullName evidence="4">Putative outer membrane usher protein EcpC</fullName>
    </submittedName>
</protein>
<sequence length="850" mass="93646">MSGWLFRKGMLLSGLCLVCTVDASARDIAETEKTKLLRVGDYIIPPVFADALKQGMRVPVFIRYKETELPTRSRQKIADALIATENGALTIRELTLVSTADNLSLSAPVEEIVNGLQDQQFSSDMTLRLSDAAQITFDVRAFYLEMTVDRSALAATTIARHSSLGDSTASAPSSVLNYTFGTYHHRSNGYDGTSSYLTLDNTSALREHHLNLNGSFYGIGSANSSGNLYRAMYERDMDGNRLALGMVDTWNLQSIASMNALNSSRIYGVSYGNKSNSRLEDTTLSLTPITVFLPAAGEVHILRDGKLLSIQNFAMGSYEVNTATLPFGIYNVEVQVIINGKVASSRNEQINKTYARGSSVTERWSWQVFGGLLEYHKTDYRPQNAVREGKQETWLSGGAAAVTLPWLAGTSFKSTLYGFDSNAVNESEIDVMFNEHLRANQQVLLANDGSRKSITTLNLSLPAGYGSLWGSREFTHIGNHLPLRKGDYFTYGATLPLQSLTPYLGSLTFSRTENYTNKTRYNNLDYSQTLASGRYGTVTLRTGVQNYHYQRNQDTTRDKYVNLEFSLPLAAWFSAGLSSENGNMLANMALRKRFADSTITQAGLSASQRVKSKESESYRSDKRAINGFVSYDSKYSSGTLSATHASDNSTNVNFSTLGSVAWTGRDVVPAKGSYASGVLIHTDFSDNATMTAKINGQHYPLSGKKNFIPLPAYGRYSVELMNDKRSADSVDIVSGRSHQSVLYPGNVDVIRPQIKQLVTVFGRIRRDNGTVAAHLDIHNHIGKGRTDEQGEFAMDVDKRYPTITLVEKNGQRCELELNLHEVRGAVWMGDLQCESQIRTAAQGEGKSGTL</sequence>